<dbReference type="CDD" id="cd00093">
    <property type="entry name" value="HTH_XRE"/>
    <property type="match status" value="1"/>
</dbReference>
<comment type="caution">
    <text evidence="3">The sequence shown here is derived from an EMBL/GenBank/DDBJ whole genome shotgun (WGS) entry which is preliminary data.</text>
</comment>
<evidence type="ECO:0000313" key="3">
    <source>
        <dbReference type="EMBL" id="RHA17256.1"/>
    </source>
</evidence>
<dbReference type="EMBL" id="QSFD01000010">
    <property type="protein sequence ID" value="RHA17256.1"/>
    <property type="molecule type" value="Genomic_DNA"/>
</dbReference>
<protein>
    <submittedName>
        <fullName evidence="3">XRE family transcriptional regulator</fullName>
    </submittedName>
</protein>
<reference evidence="3 4" key="1">
    <citation type="submission" date="2018-08" db="EMBL/GenBank/DDBJ databases">
        <title>A genome reference for cultivated species of the human gut microbiota.</title>
        <authorList>
            <person name="Zou Y."/>
            <person name="Xue W."/>
            <person name="Luo G."/>
        </authorList>
    </citation>
    <scope>NUCLEOTIDE SEQUENCE [LARGE SCALE GENOMIC DNA]</scope>
    <source>
        <strain evidence="3 4">AM44-11BH</strain>
    </source>
</reference>
<name>A0A413R5W7_9FIRM</name>
<dbReference type="PANTHER" id="PTHR46558:SF11">
    <property type="entry name" value="HTH-TYPE TRANSCRIPTIONAL REGULATOR XRE"/>
    <property type="match status" value="1"/>
</dbReference>
<sequence>MFYYNIKESGKRIKELRKAKGLTQEKLSEKIGISCQGLKMIECGINGAKIDTFVYLTEVLDTTIDYLVLGRSCMVIDDE</sequence>
<dbReference type="SMART" id="SM00530">
    <property type="entry name" value="HTH_XRE"/>
    <property type="match status" value="1"/>
</dbReference>
<feature type="domain" description="HTH cro/C1-type" evidence="2">
    <location>
        <begin position="13"/>
        <end position="67"/>
    </location>
</feature>
<evidence type="ECO:0000313" key="4">
    <source>
        <dbReference type="Proteomes" id="UP000284779"/>
    </source>
</evidence>
<evidence type="ECO:0000259" key="2">
    <source>
        <dbReference type="PROSITE" id="PS50943"/>
    </source>
</evidence>
<dbReference type="AlphaFoldDB" id="A0A413R5W7"/>
<keyword evidence="1" id="KW-0238">DNA-binding</keyword>
<organism evidence="3 4">
    <name type="scientific">Eubacterium ventriosum</name>
    <dbReference type="NCBI Taxonomy" id="39496"/>
    <lineage>
        <taxon>Bacteria</taxon>
        <taxon>Bacillati</taxon>
        <taxon>Bacillota</taxon>
        <taxon>Clostridia</taxon>
        <taxon>Eubacteriales</taxon>
        <taxon>Eubacteriaceae</taxon>
        <taxon>Eubacterium</taxon>
    </lineage>
</organism>
<dbReference type="SUPFAM" id="SSF47413">
    <property type="entry name" value="lambda repressor-like DNA-binding domains"/>
    <property type="match status" value="1"/>
</dbReference>
<accession>A0A413R5W7</accession>
<proteinExistence type="predicted"/>
<dbReference type="PANTHER" id="PTHR46558">
    <property type="entry name" value="TRACRIPTIONAL REGULATORY PROTEIN-RELATED-RELATED"/>
    <property type="match status" value="1"/>
</dbReference>
<dbReference type="RefSeq" id="WP_117971248.1">
    <property type="nucleotide sequence ID" value="NZ_CAUBDO010000009.1"/>
</dbReference>
<dbReference type="Proteomes" id="UP000284779">
    <property type="component" value="Unassembled WGS sequence"/>
</dbReference>
<dbReference type="GO" id="GO:0003677">
    <property type="term" value="F:DNA binding"/>
    <property type="evidence" value="ECO:0007669"/>
    <property type="project" value="UniProtKB-KW"/>
</dbReference>
<keyword evidence="4" id="KW-1185">Reference proteome</keyword>
<evidence type="ECO:0000256" key="1">
    <source>
        <dbReference type="ARBA" id="ARBA00023125"/>
    </source>
</evidence>
<gene>
    <name evidence="3" type="ORF">DW944_10015</name>
</gene>
<dbReference type="Pfam" id="PF01381">
    <property type="entry name" value="HTH_3"/>
    <property type="match status" value="1"/>
</dbReference>
<dbReference type="Gene3D" id="1.10.260.40">
    <property type="entry name" value="lambda repressor-like DNA-binding domains"/>
    <property type="match status" value="1"/>
</dbReference>
<dbReference type="InterPro" id="IPR010982">
    <property type="entry name" value="Lambda_DNA-bd_dom_sf"/>
</dbReference>
<dbReference type="PROSITE" id="PS50943">
    <property type="entry name" value="HTH_CROC1"/>
    <property type="match status" value="1"/>
</dbReference>
<dbReference type="InterPro" id="IPR001387">
    <property type="entry name" value="Cro/C1-type_HTH"/>
</dbReference>